<dbReference type="Proteomes" id="UP001597353">
    <property type="component" value="Unassembled WGS sequence"/>
</dbReference>
<dbReference type="InterPro" id="IPR003439">
    <property type="entry name" value="ABC_transporter-like_ATP-bd"/>
</dbReference>
<keyword evidence="6" id="KW-1185">Reference proteome</keyword>
<dbReference type="PANTHER" id="PTHR42711:SF15">
    <property type="entry name" value="ABC-TYPE MULTIDRUG TRANSPORT SYSTEM, ATPASE COMPONENT"/>
    <property type="match status" value="1"/>
</dbReference>
<gene>
    <name evidence="5" type="ORF">ACFSGJ_05005</name>
</gene>
<organism evidence="5 6">
    <name type="scientific">Halodurantibacterium flavum</name>
    <dbReference type="NCBI Taxonomy" id="1382802"/>
    <lineage>
        <taxon>Bacteria</taxon>
        <taxon>Pseudomonadati</taxon>
        <taxon>Pseudomonadota</taxon>
        <taxon>Alphaproteobacteria</taxon>
        <taxon>Rhodobacterales</taxon>
        <taxon>Paracoccaceae</taxon>
        <taxon>Halodurantibacterium</taxon>
    </lineage>
</organism>
<dbReference type="Pfam" id="PF00005">
    <property type="entry name" value="ABC_tran"/>
    <property type="match status" value="1"/>
</dbReference>
<comment type="caution">
    <text evidence="5">The sequence shown here is derived from an EMBL/GenBank/DDBJ whole genome shotgun (WGS) entry which is preliminary data.</text>
</comment>
<dbReference type="SUPFAM" id="SSF52540">
    <property type="entry name" value="P-loop containing nucleoside triphosphate hydrolases"/>
    <property type="match status" value="1"/>
</dbReference>
<name>A0ABW4S4K2_9RHOB</name>
<evidence type="ECO:0000256" key="1">
    <source>
        <dbReference type="ARBA" id="ARBA00022448"/>
    </source>
</evidence>
<sequence length="325" mass="35154">MSSEPRSTLAANAIEIEGLRKTYAPTRTTAGHEALKGIDLNIPAGSIFGLLGPNGAGKSTMINIMAGLVRKSAGKVRIWGFDQDVNPRQSRAAIGVMPQELNMDPFFTPRTALEVQAGLYGVPAAQRRTEEILEIIGLLDKADAHARSLSGGMKRRLLLGKALVHHPQILVLDEPTAGVDIELRQMLWQNVRKLNERGMTIILTTHYLEEAEAMCDEIAIINHGEVIVRDRTEALVARMDGKTLVIVPDGQAPSHIALPAGVALDRRRDGTLAFSYNRRETSANAVLDAVRAAGITIRDVATEEPHLEDVFVALTTSRPASGEAA</sequence>
<dbReference type="PANTHER" id="PTHR42711">
    <property type="entry name" value="ABC TRANSPORTER ATP-BINDING PROTEIN"/>
    <property type="match status" value="1"/>
</dbReference>
<dbReference type="InterPro" id="IPR003593">
    <property type="entry name" value="AAA+_ATPase"/>
</dbReference>
<evidence type="ECO:0000256" key="3">
    <source>
        <dbReference type="ARBA" id="ARBA00022840"/>
    </source>
</evidence>
<evidence type="ECO:0000256" key="2">
    <source>
        <dbReference type="ARBA" id="ARBA00022741"/>
    </source>
</evidence>
<dbReference type="PROSITE" id="PS50893">
    <property type="entry name" value="ABC_TRANSPORTER_2"/>
    <property type="match status" value="1"/>
</dbReference>
<dbReference type="InterPro" id="IPR027417">
    <property type="entry name" value="P-loop_NTPase"/>
</dbReference>
<evidence type="ECO:0000313" key="5">
    <source>
        <dbReference type="EMBL" id="MFD1911572.1"/>
    </source>
</evidence>
<dbReference type="EMBL" id="JBHUGH010000003">
    <property type="protein sequence ID" value="MFD1911572.1"/>
    <property type="molecule type" value="Genomic_DNA"/>
</dbReference>
<dbReference type="InterPro" id="IPR050763">
    <property type="entry name" value="ABC_transporter_ATP-binding"/>
</dbReference>
<dbReference type="Gene3D" id="3.40.50.300">
    <property type="entry name" value="P-loop containing nucleotide triphosphate hydrolases"/>
    <property type="match status" value="1"/>
</dbReference>
<protein>
    <submittedName>
        <fullName evidence="5">ABC transporter ATP-binding protein</fullName>
    </submittedName>
</protein>
<evidence type="ECO:0000313" key="6">
    <source>
        <dbReference type="Proteomes" id="UP001597353"/>
    </source>
</evidence>
<dbReference type="SMART" id="SM00382">
    <property type="entry name" value="AAA"/>
    <property type="match status" value="1"/>
</dbReference>
<keyword evidence="1" id="KW-0813">Transport</keyword>
<keyword evidence="2" id="KW-0547">Nucleotide-binding</keyword>
<proteinExistence type="predicted"/>
<keyword evidence="3 5" id="KW-0067">ATP-binding</keyword>
<dbReference type="InterPro" id="IPR017871">
    <property type="entry name" value="ABC_transporter-like_CS"/>
</dbReference>
<reference evidence="6" key="1">
    <citation type="journal article" date="2019" name="Int. J. Syst. Evol. Microbiol.">
        <title>The Global Catalogue of Microorganisms (GCM) 10K type strain sequencing project: providing services to taxonomists for standard genome sequencing and annotation.</title>
        <authorList>
            <consortium name="The Broad Institute Genomics Platform"/>
            <consortium name="The Broad Institute Genome Sequencing Center for Infectious Disease"/>
            <person name="Wu L."/>
            <person name="Ma J."/>
        </authorList>
    </citation>
    <scope>NUCLEOTIDE SEQUENCE [LARGE SCALE GENOMIC DNA]</scope>
    <source>
        <strain evidence="6">CGMCC 4.7242</strain>
    </source>
</reference>
<dbReference type="PROSITE" id="PS00211">
    <property type="entry name" value="ABC_TRANSPORTER_1"/>
    <property type="match status" value="1"/>
</dbReference>
<accession>A0ABW4S4K2</accession>
<evidence type="ECO:0000259" key="4">
    <source>
        <dbReference type="PROSITE" id="PS50893"/>
    </source>
</evidence>
<feature type="domain" description="ABC transporter" evidence="4">
    <location>
        <begin position="14"/>
        <end position="248"/>
    </location>
</feature>
<dbReference type="RefSeq" id="WP_390259899.1">
    <property type="nucleotide sequence ID" value="NZ_JBHUGH010000003.1"/>
</dbReference>
<dbReference type="GO" id="GO:0005524">
    <property type="term" value="F:ATP binding"/>
    <property type="evidence" value="ECO:0007669"/>
    <property type="project" value="UniProtKB-KW"/>
</dbReference>